<evidence type="ECO:0000313" key="7">
    <source>
        <dbReference type="EMBL" id="VAX07580.1"/>
    </source>
</evidence>
<sequence>MILTEEQEMIRDMAREFARNELAPHAAEWDKTGELPMDVLHHMGQLGLMGMTVPEKWNGSGTDYVSYALALMEIAGGDGGVSTIMSVNNAP</sequence>
<dbReference type="SUPFAM" id="SSF56645">
    <property type="entry name" value="Acyl-CoA dehydrogenase NM domain-like"/>
    <property type="match status" value="1"/>
</dbReference>
<dbReference type="InterPro" id="IPR037069">
    <property type="entry name" value="AcylCoA_DH/ox_N_sf"/>
</dbReference>
<dbReference type="FunFam" id="1.10.540.10:FF:000002">
    <property type="entry name" value="Acyl-CoA dehydrogenase FadE19"/>
    <property type="match status" value="1"/>
</dbReference>
<dbReference type="GO" id="GO:0050660">
    <property type="term" value="F:flavin adenine dinucleotide binding"/>
    <property type="evidence" value="ECO:0007669"/>
    <property type="project" value="InterPro"/>
</dbReference>
<evidence type="ECO:0000256" key="1">
    <source>
        <dbReference type="ARBA" id="ARBA00001974"/>
    </source>
</evidence>
<dbReference type="PANTHER" id="PTHR43884:SF12">
    <property type="entry name" value="ISOVALERYL-COA DEHYDROGENASE, MITOCHONDRIAL-RELATED"/>
    <property type="match status" value="1"/>
</dbReference>
<evidence type="ECO:0000256" key="5">
    <source>
        <dbReference type="ARBA" id="ARBA00023002"/>
    </source>
</evidence>
<evidence type="ECO:0000256" key="2">
    <source>
        <dbReference type="ARBA" id="ARBA00009347"/>
    </source>
</evidence>
<evidence type="ECO:0000256" key="3">
    <source>
        <dbReference type="ARBA" id="ARBA00022630"/>
    </source>
</evidence>
<comment type="cofactor">
    <cofactor evidence="1">
        <name>FAD</name>
        <dbReference type="ChEBI" id="CHEBI:57692"/>
    </cofactor>
</comment>
<dbReference type="EC" id="1.3.8.1" evidence="7"/>
<proteinExistence type="inferred from homology"/>
<name>A0A3B1BB60_9ZZZZ</name>
<accession>A0A3B1BB60</accession>
<protein>
    <submittedName>
        <fullName evidence="7">Butyryl-CoA dehydrogenase</fullName>
        <ecNumber evidence="7">1.3.8.1</ecNumber>
    </submittedName>
</protein>
<dbReference type="PANTHER" id="PTHR43884">
    <property type="entry name" value="ACYL-COA DEHYDROGENASE"/>
    <property type="match status" value="1"/>
</dbReference>
<dbReference type="InterPro" id="IPR013786">
    <property type="entry name" value="AcylCoA_DH/ox_N"/>
</dbReference>
<dbReference type="EMBL" id="UOFW01000211">
    <property type="protein sequence ID" value="VAX07580.1"/>
    <property type="molecule type" value="Genomic_DNA"/>
</dbReference>
<dbReference type="Pfam" id="PF02771">
    <property type="entry name" value="Acyl-CoA_dh_N"/>
    <property type="match status" value="1"/>
</dbReference>
<evidence type="ECO:0000259" key="6">
    <source>
        <dbReference type="Pfam" id="PF02771"/>
    </source>
</evidence>
<organism evidence="7">
    <name type="scientific">hydrothermal vent metagenome</name>
    <dbReference type="NCBI Taxonomy" id="652676"/>
    <lineage>
        <taxon>unclassified sequences</taxon>
        <taxon>metagenomes</taxon>
        <taxon>ecological metagenomes</taxon>
    </lineage>
</organism>
<reference evidence="7" key="1">
    <citation type="submission" date="2018-06" db="EMBL/GenBank/DDBJ databases">
        <authorList>
            <person name="Zhirakovskaya E."/>
        </authorList>
    </citation>
    <scope>NUCLEOTIDE SEQUENCE</scope>
</reference>
<evidence type="ECO:0000256" key="4">
    <source>
        <dbReference type="ARBA" id="ARBA00022827"/>
    </source>
</evidence>
<keyword evidence="5 7" id="KW-0560">Oxidoreductase</keyword>
<gene>
    <name evidence="7" type="ORF">MNBD_ALPHA03-204</name>
</gene>
<keyword evidence="4" id="KW-0274">FAD</keyword>
<dbReference type="Gene3D" id="1.10.540.10">
    <property type="entry name" value="Acyl-CoA dehydrogenase/oxidase, N-terminal domain"/>
    <property type="match status" value="1"/>
</dbReference>
<feature type="domain" description="Acyl-CoA dehydrogenase/oxidase N-terminal" evidence="6">
    <location>
        <begin position="4"/>
        <end position="89"/>
    </location>
</feature>
<feature type="non-terminal residue" evidence="7">
    <location>
        <position position="91"/>
    </location>
</feature>
<keyword evidence="3" id="KW-0285">Flavoprotein</keyword>
<comment type="similarity">
    <text evidence="2">Belongs to the acyl-CoA dehydrogenase family.</text>
</comment>
<dbReference type="InterPro" id="IPR009100">
    <property type="entry name" value="AcylCoA_DH/oxidase_NM_dom_sf"/>
</dbReference>
<dbReference type="AlphaFoldDB" id="A0A3B1BB60"/>
<dbReference type="GO" id="GO:0016937">
    <property type="term" value="F:short-chain fatty acyl-CoA dehydrogenase activity"/>
    <property type="evidence" value="ECO:0007669"/>
    <property type="project" value="UniProtKB-EC"/>
</dbReference>